<evidence type="ECO:0000313" key="3">
    <source>
        <dbReference type="Proteomes" id="UP001196843"/>
    </source>
</evidence>
<dbReference type="RefSeq" id="WP_220300239.1">
    <property type="nucleotide sequence ID" value="NZ_JAEUAW010000004.1"/>
</dbReference>
<dbReference type="Proteomes" id="UP001196843">
    <property type="component" value="Unassembled WGS sequence"/>
</dbReference>
<feature type="transmembrane region" description="Helical" evidence="1">
    <location>
        <begin position="83"/>
        <end position="107"/>
    </location>
</feature>
<organism evidence="2 3">
    <name type="scientific">Microbacterium jejuense</name>
    <dbReference type="NCBI Taxonomy" id="1263637"/>
    <lineage>
        <taxon>Bacteria</taxon>
        <taxon>Bacillati</taxon>
        <taxon>Actinomycetota</taxon>
        <taxon>Actinomycetes</taxon>
        <taxon>Micrococcales</taxon>
        <taxon>Microbacteriaceae</taxon>
        <taxon>Microbacterium</taxon>
    </lineage>
</organism>
<comment type="caution">
    <text evidence="2">The sequence shown here is derived from an EMBL/GenBank/DDBJ whole genome shotgun (WGS) entry which is preliminary data.</text>
</comment>
<feature type="transmembrane region" description="Helical" evidence="1">
    <location>
        <begin position="43"/>
        <end position="71"/>
    </location>
</feature>
<keyword evidence="1" id="KW-1133">Transmembrane helix</keyword>
<sequence>MFWTRSGPAVVGMILLGAAIGAVLLLLMSVFMSDRGEGGPAMAFLMAVIGLVYGGLYGLVPAALCAALLLTDLRGRRSPSFRIAVGTLGAAVGAAIPELVFFARALFPFADAWVYFPRYIAIGVVMAAISAVVAAPLLAWGERRSSRAVAHAVA</sequence>
<evidence type="ECO:0000256" key="1">
    <source>
        <dbReference type="SAM" id="Phobius"/>
    </source>
</evidence>
<evidence type="ECO:0000313" key="2">
    <source>
        <dbReference type="EMBL" id="MBW9093530.1"/>
    </source>
</evidence>
<protein>
    <submittedName>
        <fullName evidence="2">Uncharacterized protein</fullName>
    </submittedName>
</protein>
<keyword evidence="3" id="KW-1185">Reference proteome</keyword>
<proteinExistence type="predicted"/>
<accession>A0ABS7HLB5</accession>
<keyword evidence="1" id="KW-0812">Transmembrane</keyword>
<feature type="transmembrane region" description="Helical" evidence="1">
    <location>
        <begin position="9"/>
        <end position="31"/>
    </location>
</feature>
<name>A0ABS7HLB5_9MICO</name>
<dbReference type="EMBL" id="JAEUAW010000004">
    <property type="protein sequence ID" value="MBW9093530.1"/>
    <property type="molecule type" value="Genomic_DNA"/>
</dbReference>
<reference evidence="2 3" key="1">
    <citation type="journal article" date="2021" name="MBio">
        <title>Poor Competitiveness of Bradyrhizobium in Pigeon Pea Root Colonization in Indian Soils.</title>
        <authorList>
            <person name="Chalasani D."/>
            <person name="Basu A."/>
            <person name="Pullabhotla S.V.S.R.N."/>
            <person name="Jorrin B."/>
            <person name="Neal A.L."/>
            <person name="Poole P.S."/>
            <person name="Podile A.R."/>
            <person name="Tkacz A."/>
        </authorList>
    </citation>
    <scope>NUCLEOTIDE SEQUENCE [LARGE SCALE GENOMIC DNA]</scope>
    <source>
        <strain evidence="2 3">HU14</strain>
    </source>
</reference>
<feature type="transmembrane region" description="Helical" evidence="1">
    <location>
        <begin position="119"/>
        <end position="140"/>
    </location>
</feature>
<keyword evidence="1" id="KW-0472">Membrane</keyword>
<gene>
    <name evidence="2" type="ORF">JNB62_07540</name>
</gene>